<keyword evidence="8" id="KW-1185">Reference proteome</keyword>
<comment type="subcellular location">
    <subcellularLocation>
        <location evidence="1">Cytoplasm</location>
        <location evidence="1">Cytoskeleton</location>
    </subcellularLocation>
</comment>
<gene>
    <name evidence="7" type="ORF">LACBIDRAFT_312419</name>
</gene>
<comment type="similarity">
    <text evidence="2">Belongs to the TPX2 family.</text>
</comment>
<dbReference type="EMBL" id="DS547142">
    <property type="protein sequence ID" value="EDR01113.1"/>
    <property type="molecule type" value="Genomic_DNA"/>
</dbReference>
<protein>
    <submittedName>
        <fullName evidence="7">Predicted protein</fullName>
    </submittedName>
</protein>
<evidence type="ECO:0000256" key="5">
    <source>
        <dbReference type="SAM" id="MobiDB-lite"/>
    </source>
</evidence>
<feature type="region of interest" description="Disordered" evidence="5">
    <location>
        <begin position="239"/>
        <end position="268"/>
    </location>
</feature>
<dbReference type="RefSeq" id="XP_001888155.1">
    <property type="nucleotide sequence ID" value="XM_001888120.1"/>
</dbReference>
<dbReference type="OrthoDB" id="3242303at2759"/>
<evidence type="ECO:0000256" key="1">
    <source>
        <dbReference type="ARBA" id="ARBA00004245"/>
    </source>
</evidence>
<dbReference type="HOGENOM" id="CLU_397435_0_0_1"/>
<evidence type="ECO:0000256" key="4">
    <source>
        <dbReference type="ARBA" id="ARBA00023212"/>
    </source>
</evidence>
<evidence type="ECO:0000313" key="7">
    <source>
        <dbReference type="EMBL" id="EDR01113.1"/>
    </source>
</evidence>
<feature type="compositionally biased region" description="Polar residues" evidence="5">
    <location>
        <begin position="471"/>
        <end position="480"/>
    </location>
</feature>
<keyword evidence="3" id="KW-0963">Cytoplasm</keyword>
<reference evidence="7 8" key="1">
    <citation type="journal article" date="2008" name="Nature">
        <title>The genome of Laccaria bicolor provides insights into mycorrhizal symbiosis.</title>
        <authorList>
            <person name="Martin F."/>
            <person name="Aerts A."/>
            <person name="Ahren D."/>
            <person name="Brun A."/>
            <person name="Danchin E.G.J."/>
            <person name="Duchaussoy F."/>
            <person name="Gibon J."/>
            <person name="Kohler A."/>
            <person name="Lindquist E."/>
            <person name="Pereda V."/>
            <person name="Salamov A."/>
            <person name="Shapiro H.J."/>
            <person name="Wuyts J."/>
            <person name="Blaudez D."/>
            <person name="Buee M."/>
            <person name="Brokstein P."/>
            <person name="Canbaeck B."/>
            <person name="Cohen D."/>
            <person name="Courty P.E."/>
            <person name="Coutinho P.M."/>
            <person name="Delaruelle C."/>
            <person name="Detter J.C."/>
            <person name="Deveau A."/>
            <person name="DiFazio S."/>
            <person name="Duplessis S."/>
            <person name="Fraissinet-Tachet L."/>
            <person name="Lucic E."/>
            <person name="Frey-Klett P."/>
            <person name="Fourrey C."/>
            <person name="Feussner I."/>
            <person name="Gay G."/>
            <person name="Grimwood J."/>
            <person name="Hoegger P.J."/>
            <person name="Jain P."/>
            <person name="Kilaru S."/>
            <person name="Labbe J."/>
            <person name="Lin Y.C."/>
            <person name="Legue V."/>
            <person name="Le Tacon F."/>
            <person name="Marmeisse R."/>
            <person name="Melayah D."/>
            <person name="Montanini B."/>
            <person name="Muratet M."/>
            <person name="Nehls U."/>
            <person name="Niculita-Hirzel H."/>
            <person name="Oudot-Le Secq M.P."/>
            <person name="Peter M."/>
            <person name="Quesneville H."/>
            <person name="Rajashekar B."/>
            <person name="Reich M."/>
            <person name="Rouhier N."/>
            <person name="Schmutz J."/>
            <person name="Yin T."/>
            <person name="Chalot M."/>
            <person name="Henrissat B."/>
            <person name="Kuees U."/>
            <person name="Lucas S."/>
            <person name="Van de Peer Y."/>
            <person name="Podila G.K."/>
            <person name="Polle A."/>
            <person name="Pukkila P.J."/>
            <person name="Richardson P.M."/>
            <person name="Rouze P."/>
            <person name="Sanders I.R."/>
            <person name="Stajich J.E."/>
            <person name="Tunlid A."/>
            <person name="Tuskan G."/>
            <person name="Grigoriev I.V."/>
        </authorList>
    </citation>
    <scope>NUCLEOTIDE SEQUENCE [LARGE SCALE GENOMIC DNA]</scope>
    <source>
        <strain evidence="8">S238N-H82 / ATCC MYA-4686</strain>
    </source>
</reference>
<dbReference type="InParanoid" id="B0DW42"/>
<feature type="compositionally biased region" description="Basic residues" evidence="5">
    <location>
        <begin position="447"/>
        <end position="456"/>
    </location>
</feature>
<feature type="compositionally biased region" description="Polar residues" evidence="5">
    <location>
        <begin position="393"/>
        <end position="406"/>
    </location>
</feature>
<feature type="region of interest" description="Disordered" evidence="5">
    <location>
        <begin position="633"/>
        <end position="696"/>
    </location>
</feature>
<dbReference type="GeneID" id="6083803"/>
<dbReference type="KEGG" id="lbc:LACBIDRAFT_312419"/>
<dbReference type="InterPro" id="IPR027329">
    <property type="entry name" value="TPX2_C"/>
</dbReference>
<dbReference type="Pfam" id="PF06886">
    <property type="entry name" value="TPX2"/>
    <property type="match status" value="1"/>
</dbReference>
<keyword evidence="4" id="KW-0206">Cytoskeleton</keyword>
<evidence type="ECO:0000313" key="8">
    <source>
        <dbReference type="Proteomes" id="UP000001194"/>
    </source>
</evidence>
<evidence type="ECO:0000256" key="3">
    <source>
        <dbReference type="ARBA" id="ARBA00022490"/>
    </source>
</evidence>
<feature type="region of interest" description="Disordered" evidence="5">
    <location>
        <begin position="70"/>
        <end position="99"/>
    </location>
</feature>
<dbReference type="AlphaFoldDB" id="B0DW42"/>
<feature type="region of interest" description="Disordered" evidence="5">
    <location>
        <begin position="163"/>
        <end position="212"/>
    </location>
</feature>
<proteinExistence type="inferred from homology"/>
<dbReference type="STRING" id="486041.B0DW42"/>
<evidence type="ECO:0000259" key="6">
    <source>
        <dbReference type="Pfam" id="PF06886"/>
    </source>
</evidence>
<feature type="compositionally biased region" description="Low complexity" evidence="5">
    <location>
        <begin position="87"/>
        <end position="99"/>
    </location>
</feature>
<accession>B0DW42</accession>
<name>B0DW42_LACBS</name>
<feature type="domain" description="TPX2 C-terminal" evidence="6">
    <location>
        <begin position="621"/>
        <end position="690"/>
    </location>
</feature>
<dbReference type="Proteomes" id="UP000001194">
    <property type="component" value="Unassembled WGS sequence"/>
</dbReference>
<feature type="compositionally biased region" description="Basic and acidic residues" evidence="5">
    <location>
        <begin position="633"/>
        <end position="666"/>
    </location>
</feature>
<sequence length="696" mass="76781">MPLSGGQELSLRHLPDVSDIDASFSFQIPVPAREDYLLADDGDDDFFKGVNDVLATPVALSRPTQHEPLTLSQLTPRPSETHRSIHLRSPLPSLPSLSRNLSHKPRLNEETQDLPMLVKGVTSARPKAIKKPALRLLPNEGSPAGARLDSLRAEVDLLAEGLGTGTSTSKLAPPLQSRLRSPKGSKRQSIDKGEPQSLRKRRRKEVAVPGKQTVISGAITKARKHKSILPPSVITSTQSAFVSTSPSDSSAQPTHIPEPNGDLGDVTADTSMDSVALGGVAERLLMYSQKLISSFGLSNANQFSGPGHDPEPPMPSHAPTEEISSAITGAGNEFSEDHNKSLTVSQLSPQKPTSLQEPKFPSAAAPMSPLRPSSKRPASAQAHLDQGRKKVRSVSSRAGNTSNSTVKEPLASLRARPSHQELRPEASGSGSRFKGTRAREETITKARPIRAKRKRLPPVTKPGDKIEAKTRSNPKTSTDAVPTDSRKLRQGTTVVGNSVEVQGKSSTGPSLHSEGSQIRFSATTSLSGEHVASRPANATRPTAFTFHSDARLEARWSKLDNEDSKKLSSSSQKERTQQLDNDKQHRQGVSIPDFRTIHAAQEAEFALRKENICPTVPLPMRFETDFRVKERQKFDERVREKEREREVEREQRRREREEQEEKEVRELRKRAVPKAHEVPEWYKEAPRRREREERET</sequence>
<organism evidence="8">
    <name type="scientific">Laccaria bicolor (strain S238N-H82 / ATCC MYA-4686)</name>
    <name type="common">Bicoloured deceiver</name>
    <name type="synonym">Laccaria laccata var. bicolor</name>
    <dbReference type="NCBI Taxonomy" id="486041"/>
    <lineage>
        <taxon>Eukaryota</taxon>
        <taxon>Fungi</taxon>
        <taxon>Dikarya</taxon>
        <taxon>Basidiomycota</taxon>
        <taxon>Agaricomycotina</taxon>
        <taxon>Agaricomycetes</taxon>
        <taxon>Agaricomycetidae</taxon>
        <taxon>Agaricales</taxon>
        <taxon>Agaricineae</taxon>
        <taxon>Hydnangiaceae</taxon>
        <taxon>Laccaria</taxon>
    </lineage>
</organism>
<feature type="compositionally biased region" description="Polar residues" evidence="5">
    <location>
        <begin position="490"/>
        <end position="527"/>
    </location>
</feature>
<feature type="compositionally biased region" description="Polar residues" evidence="5">
    <location>
        <begin position="239"/>
        <end position="253"/>
    </location>
</feature>
<feature type="compositionally biased region" description="Basic and acidic residues" evidence="5">
    <location>
        <begin position="674"/>
        <end position="696"/>
    </location>
</feature>
<dbReference type="GO" id="GO:0005856">
    <property type="term" value="C:cytoskeleton"/>
    <property type="evidence" value="ECO:0007669"/>
    <property type="project" value="UniProtKB-SubCell"/>
</dbReference>
<feature type="region of interest" description="Disordered" evidence="5">
    <location>
        <begin position="302"/>
        <end position="321"/>
    </location>
</feature>
<feature type="compositionally biased region" description="Polar residues" evidence="5">
    <location>
        <begin position="341"/>
        <end position="356"/>
    </location>
</feature>
<feature type="compositionally biased region" description="Basic and acidic residues" evidence="5">
    <location>
        <begin position="548"/>
        <end position="585"/>
    </location>
</feature>
<feature type="region of interest" description="Disordered" evidence="5">
    <location>
        <begin position="331"/>
        <end position="595"/>
    </location>
</feature>
<evidence type="ECO:0000256" key="2">
    <source>
        <dbReference type="ARBA" id="ARBA00005885"/>
    </source>
</evidence>